<keyword evidence="1" id="KW-0547">Nucleotide-binding</keyword>
<evidence type="ECO:0000256" key="1">
    <source>
        <dbReference type="ARBA" id="ARBA00022741"/>
    </source>
</evidence>
<gene>
    <name evidence="5" type="ORF">QBC35DRAFT_419212</name>
</gene>
<keyword evidence="3" id="KW-0067">ATP-binding</keyword>
<dbReference type="GO" id="GO:0005524">
    <property type="term" value="F:ATP binding"/>
    <property type="evidence" value="ECO:0007669"/>
    <property type="project" value="UniProtKB-KW"/>
</dbReference>
<dbReference type="SUPFAM" id="SSF52540">
    <property type="entry name" value="P-loop containing nucleoside triphosphate hydrolases"/>
    <property type="match status" value="1"/>
</dbReference>
<evidence type="ECO:0000313" key="5">
    <source>
        <dbReference type="EMBL" id="KAK4183259.1"/>
    </source>
</evidence>
<keyword evidence="6" id="KW-1185">Reference proteome</keyword>
<dbReference type="GO" id="GO:0005634">
    <property type="term" value="C:nucleus"/>
    <property type="evidence" value="ECO:0007669"/>
    <property type="project" value="TreeGrafter"/>
</dbReference>
<dbReference type="InterPro" id="IPR038718">
    <property type="entry name" value="SNF2-like_sf"/>
</dbReference>
<protein>
    <submittedName>
        <fullName evidence="5">SNF2 family N-terminal domain-containing protein</fullName>
    </submittedName>
</protein>
<evidence type="ECO:0000259" key="4">
    <source>
        <dbReference type="Pfam" id="PF00176"/>
    </source>
</evidence>
<dbReference type="Pfam" id="PF00176">
    <property type="entry name" value="SNF2-rel_dom"/>
    <property type="match status" value="1"/>
</dbReference>
<feature type="domain" description="SNF2 N-terminal" evidence="4">
    <location>
        <begin position="6"/>
        <end position="139"/>
    </location>
</feature>
<sequence>MVPQSLLQVDVVMTAYATAVADAKLRKVLQQVEWFRVVLEEAHWIRNQQSKLFETVCILHTSRRWCFTGAPVQNRLEDLVPLLKFLRFEPFSETASFRHHIIIPLGDEENTNRFQPLQTLLWSVCIRRMQNILDTPAPEYREIRLLQSPAFYHDSEAQEAL</sequence>
<dbReference type="EMBL" id="MU864562">
    <property type="protein sequence ID" value="KAK4183259.1"/>
    <property type="molecule type" value="Genomic_DNA"/>
</dbReference>
<dbReference type="AlphaFoldDB" id="A0AAN6WJM0"/>
<dbReference type="Gene3D" id="3.40.50.10810">
    <property type="entry name" value="Tandem AAA-ATPase domain"/>
    <property type="match status" value="1"/>
</dbReference>
<dbReference type="InterPro" id="IPR050628">
    <property type="entry name" value="SNF2_RAD54_helicase_TF"/>
</dbReference>
<dbReference type="Proteomes" id="UP001302126">
    <property type="component" value="Unassembled WGS sequence"/>
</dbReference>
<accession>A0AAN6WJM0</accession>
<dbReference type="GO" id="GO:0016787">
    <property type="term" value="F:hydrolase activity"/>
    <property type="evidence" value="ECO:0007669"/>
    <property type="project" value="UniProtKB-KW"/>
</dbReference>
<evidence type="ECO:0000256" key="2">
    <source>
        <dbReference type="ARBA" id="ARBA00022801"/>
    </source>
</evidence>
<reference evidence="5" key="2">
    <citation type="submission" date="2023-05" db="EMBL/GenBank/DDBJ databases">
        <authorList>
            <consortium name="Lawrence Berkeley National Laboratory"/>
            <person name="Steindorff A."/>
            <person name="Hensen N."/>
            <person name="Bonometti L."/>
            <person name="Westerberg I."/>
            <person name="Brannstrom I.O."/>
            <person name="Guillou S."/>
            <person name="Cros-Aarteil S."/>
            <person name="Calhoun S."/>
            <person name="Haridas S."/>
            <person name="Kuo A."/>
            <person name="Mondo S."/>
            <person name="Pangilinan J."/>
            <person name="Riley R."/>
            <person name="Labutti K."/>
            <person name="Andreopoulos B."/>
            <person name="Lipzen A."/>
            <person name="Chen C."/>
            <person name="Yanf M."/>
            <person name="Daum C."/>
            <person name="Ng V."/>
            <person name="Clum A."/>
            <person name="Ohm R."/>
            <person name="Martin F."/>
            <person name="Silar P."/>
            <person name="Natvig D."/>
            <person name="Lalanne C."/>
            <person name="Gautier V."/>
            <person name="Ament-Velasquez S.L."/>
            <person name="Kruys A."/>
            <person name="Hutchinson M.I."/>
            <person name="Powell A.J."/>
            <person name="Barry K."/>
            <person name="Miller A.N."/>
            <person name="Grigoriev I.V."/>
            <person name="Debuchy R."/>
            <person name="Gladieux P."/>
            <person name="Thoren M.H."/>
            <person name="Johannesson H."/>
        </authorList>
    </citation>
    <scope>NUCLEOTIDE SEQUENCE</scope>
    <source>
        <strain evidence="5">PSN309</strain>
    </source>
</reference>
<dbReference type="PANTHER" id="PTHR45626">
    <property type="entry name" value="TRANSCRIPTION TERMINATION FACTOR 2-RELATED"/>
    <property type="match status" value="1"/>
</dbReference>
<reference evidence="5" key="1">
    <citation type="journal article" date="2023" name="Mol. Phylogenet. Evol.">
        <title>Genome-scale phylogeny and comparative genomics of the fungal order Sordariales.</title>
        <authorList>
            <person name="Hensen N."/>
            <person name="Bonometti L."/>
            <person name="Westerberg I."/>
            <person name="Brannstrom I.O."/>
            <person name="Guillou S."/>
            <person name="Cros-Aarteil S."/>
            <person name="Calhoun S."/>
            <person name="Haridas S."/>
            <person name="Kuo A."/>
            <person name="Mondo S."/>
            <person name="Pangilinan J."/>
            <person name="Riley R."/>
            <person name="LaButti K."/>
            <person name="Andreopoulos B."/>
            <person name="Lipzen A."/>
            <person name="Chen C."/>
            <person name="Yan M."/>
            <person name="Daum C."/>
            <person name="Ng V."/>
            <person name="Clum A."/>
            <person name="Steindorff A."/>
            <person name="Ohm R.A."/>
            <person name="Martin F."/>
            <person name="Silar P."/>
            <person name="Natvig D.O."/>
            <person name="Lalanne C."/>
            <person name="Gautier V."/>
            <person name="Ament-Velasquez S.L."/>
            <person name="Kruys A."/>
            <person name="Hutchinson M.I."/>
            <person name="Powell A.J."/>
            <person name="Barry K."/>
            <person name="Miller A.N."/>
            <person name="Grigoriev I.V."/>
            <person name="Debuchy R."/>
            <person name="Gladieux P."/>
            <person name="Hiltunen Thoren M."/>
            <person name="Johannesson H."/>
        </authorList>
    </citation>
    <scope>NUCLEOTIDE SEQUENCE</scope>
    <source>
        <strain evidence="5">PSN309</strain>
    </source>
</reference>
<dbReference type="GO" id="GO:0008094">
    <property type="term" value="F:ATP-dependent activity, acting on DNA"/>
    <property type="evidence" value="ECO:0007669"/>
    <property type="project" value="TreeGrafter"/>
</dbReference>
<dbReference type="InterPro" id="IPR000330">
    <property type="entry name" value="SNF2_N"/>
</dbReference>
<proteinExistence type="predicted"/>
<keyword evidence="2" id="KW-0378">Hydrolase</keyword>
<name>A0AAN6WJM0_9PEZI</name>
<dbReference type="GO" id="GO:0006281">
    <property type="term" value="P:DNA repair"/>
    <property type="evidence" value="ECO:0007669"/>
    <property type="project" value="TreeGrafter"/>
</dbReference>
<comment type="caution">
    <text evidence="5">The sequence shown here is derived from an EMBL/GenBank/DDBJ whole genome shotgun (WGS) entry which is preliminary data.</text>
</comment>
<dbReference type="InterPro" id="IPR027417">
    <property type="entry name" value="P-loop_NTPase"/>
</dbReference>
<evidence type="ECO:0000313" key="6">
    <source>
        <dbReference type="Proteomes" id="UP001302126"/>
    </source>
</evidence>
<dbReference type="PANTHER" id="PTHR45626:SF52">
    <property type="entry name" value="SINGLE-STRANDED DNA-DEPENDENT ATPASE (EUROFUNG)"/>
    <property type="match status" value="1"/>
</dbReference>
<organism evidence="5 6">
    <name type="scientific">Podospora australis</name>
    <dbReference type="NCBI Taxonomy" id="1536484"/>
    <lineage>
        <taxon>Eukaryota</taxon>
        <taxon>Fungi</taxon>
        <taxon>Dikarya</taxon>
        <taxon>Ascomycota</taxon>
        <taxon>Pezizomycotina</taxon>
        <taxon>Sordariomycetes</taxon>
        <taxon>Sordariomycetidae</taxon>
        <taxon>Sordariales</taxon>
        <taxon>Podosporaceae</taxon>
        <taxon>Podospora</taxon>
    </lineage>
</organism>
<evidence type="ECO:0000256" key="3">
    <source>
        <dbReference type="ARBA" id="ARBA00022840"/>
    </source>
</evidence>